<feature type="binding site" evidence="10">
    <location>
        <position position="134"/>
    </location>
    <ligand>
        <name>iminosuccinate</name>
        <dbReference type="ChEBI" id="CHEBI:77875"/>
    </ligand>
</feature>
<dbReference type="InterPro" id="IPR003473">
    <property type="entry name" value="NadA"/>
</dbReference>
<evidence type="ECO:0000256" key="8">
    <source>
        <dbReference type="ARBA" id="ARBA00023004"/>
    </source>
</evidence>
<evidence type="ECO:0000256" key="4">
    <source>
        <dbReference type="ARBA" id="ARBA00022490"/>
    </source>
</evidence>
<keyword evidence="3 10" id="KW-0004">4Fe-4S</keyword>
<feature type="binding site" evidence="10">
    <location>
        <position position="91"/>
    </location>
    <ligand>
        <name>[4Fe-4S] cluster</name>
        <dbReference type="ChEBI" id="CHEBI:49883"/>
    </ligand>
</feature>
<comment type="catalytic activity">
    <reaction evidence="10">
        <text>iminosuccinate + dihydroxyacetone phosphate = quinolinate + phosphate + 2 H2O + H(+)</text>
        <dbReference type="Rhea" id="RHEA:25888"/>
        <dbReference type="ChEBI" id="CHEBI:15377"/>
        <dbReference type="ChEBI" id="CHEBI:15378"/>
        <dbReference type="ChEBI" id="CHEBI:29959"/>
        <dbReference type="ChEBI" id="CHEBI:43474"/>
        <dbReference type="ChEBI" id="CHEBI:57642"/>
        <dbReference type="ChEBI" id="CHEBI:77875"/>
        <dbReference type="EC" id="2.5.1.72"/>
    </reaction>
</comment>
<proteinExistence type="inferred from homology"/>
<comment type="similarity">
    <text evidence="10">Belongs to the quinolinate synthase family. Type 2 subfamily.</text>
</comment>
<dbReference type="OrthoDB" id="9801204at2"/>
<dbReference type="GO" id="GO:0051539">
    <property type="term" value="F:4 iron, 4 sulfur cluster binding"/>
    <property type="evidence" value="ECO:0007669"/>
    <property type="project" value="UniProtKB-KW"/>
</dbReference>
<dbReference type="InterPro" id="IPR023066">
    <property type="entry name" value="Quinolinate_synth_type2"/>
</dbReference>
<evidence type="ECO:0000256" key="7">
    <source>
        <dbReference type="ARBA" id="ARBA00022723"/>
    </source>
</evidence>
<feature type="binding site" evidence="10">
    <location>
        <begin position="117"/>
        <end position="119"/>
    </location>
    <ligand>
        <name>iminosuccinate</name>
        <dbReference type="ChEBI" id="CHEBI:77875"/>
    </ligand>
</feature>
<feature type="binding site" evidence="10">
    <location>
        <position position="178"/>
    </location>
    <ligand>
        <name>[4Fe-4S] cluster</name>
        <dbReference type="ChEBI" id="CHEBI:49883"/>
    </ligand>
</feature>
<dbReference type="EMBL" id="CP022572">
    <property type="protein sequence ID" value="AZU64720.1"/>
    <property type="molecule type" value="Genomic_DNA"/>
</dbReference>
<keyword evidence="9 10" id="KW-0411">Iron-sulfur</keyword>
<dbReference type="NCBIfam" id="TIGR00550">
    <property type="entry name" value="nadA"/>
    <property type="match status" value="1"/>
</dbReference>
<evidence type="ECO:0000313" key="12">
    <source>
        <dbReference type="Proteomes" id="UP000282892"/>
    </source>
</evidence>
<evidence type="ECO:0000256" key="3">
    <source>
        <dbReference type="ARBA" id="ARBA00022485"/>
    </source>
</evidence>
<dbReference type="KEGG" id="nmk:CHR53_27755"/>
<dbReference type="Pfam" id="PF02445">
    <property type="entry name" value="NadA"/>
    <property type="match status" value="1"/>
</dbReference>
<feature type="binding site" evidence="10">
    <location>
        <position position="277"/>
    </location>
    <ligand>
        <name>[4Fe-4S] cluster</name>
        <dbReference type="ChEBI" id="CHEBI:49883"/>
    </ligand>
</feature>
<keyword evidence="7 10" id="KW-0479">Metal-binding</keyword>
<gene>
    <name evidence="10" type="primary">nadA</name>
    <name evidence="11" type="ORF">CHR53_27755</name>
</gene>
<feature type="binding site" evidence="10">
    <location>
        <position position="46"/>
    </location>
    <ligand>
        <name>iminosuccinate</name>
        <dbReference type="ChEBI" id="CHEBI:77875"/>
    </ligand>
</feature>
<dbReference type="Proteomes" id="UP000282892">
    <property type="component" value="Chromosome"/>
</dbReference>
<evidence type="ECO:0000256" key="1">
    <source>
        <dbReference type="ARBA" id="ARBA00005065"/>
    </source>
</evidence>
<feature type="binding site" evidence="10">
    <location>
        <begin position="204"/>
        <end position="206"/>
    </location>
    <ligand>
        <name>iminosuccinate</name>
        <dbReference type="ChEBI" id="CHEBI:77875"/>
    </ligand>
</feature>
<dbReference type="GO" id="GO:0034628">
    <property type="term" value="P:'de novo' NAD+ biosynthetic process from L-aspartate"/>
    <property type="evidence" value="ECO:0007669"/>
    <property type="project" value="TreeGrafter"/>
</dbReference>
<evidence type="ECO:0000313" key="11">
    <source>
        <dbReference type="EMBL" id="AZU64720.1"/>
    </source>
</evidence>
<dbReference type="FunFam" id="3.40.50.10800:FF:000007">
    <property type="entry name" value="Quinolinate synthase A"/>
    <property type="match status" value="1"/>
</dbReference>
<dbReference type="InterPro" id="IPR036094">
    <property type="entry name" value="NadA_sf"/>
</dbReference>
<dbReference type="SUPFAM" id="SSF142754">
    <property type="entry name" value="NadA-like"/>
    <property type="match status" value="1"/>
</dbReference>
<dbReference type="GO" id="GO:0046872">
    <property type="term" value="F:metal ion binding"/>
    <property type="evidence" value="ECO:0007669"/>
    <property type="project" value="UniProtKB-KW"/>
</dbReference>
<dbReference type="Gene3D" id="3.40.50.10800">
    <property type="entry name" value="NadA-like"/>
    <property type="match status" value="3"/>
</dbReference>
<evidence type="ECO:0000256" key="2">
    <source>
        <dbReference type="ARBA" id="ARBA00012669"/>
    </source>
</evidence>
<organism evidence="11 12">
    <name type="scientific">Neobacillus mesonae</name>
    <dbReference type="NCBI Taxonomy" id="1193713"/>
    <lineage>
        <taxon>Bacteria</taxon>
        <taxon>Bacillati</taxon>
        <taxon>Bacillota</taxon>
        <taxon>Bacilli</taxon>
        <taxon>Bacillales</taxon>
        <taxon>Bacillaceae</taxon>
        <taxon>Neobacillus</taxon>
    </lineage>
</organism>
<dbReference type="UniPathway" id="UPA00253">
    <property type="reaction ID" value="UER00327"/>
</dbReference>
<feature type="binding site" evidence="10">
    <location>
        <position position="232"/>
    </location>
    <ligand>
        <name>iminosuccinate</name>
        <dbReference type="ChEBI" id="CHEBI:77875"/>
    </ligand>
</feature>
<evidence type="ECO:0000256" key="5">
    <source>
        <dbReference type="ARBA" id="ARBA00022642"/>
    </source>
</evidence>
<comment type="function">
    <text evidence="10">Catalyzes the condensation of iminoaspartate with dihydroxyacetone phosphate to form quinolinate.</text>
</comment>
<dbReference type="PANTHER" id="PTHR30573:SF0">
    <property type="entry name" value="QUINOLINATE SYNTHASE, CHLOROPLASTIC"/>
    <property type="match status" value="1"/>
</dbReference>
<dbReference type="GO" id="GO:0008987">
    <property type="term" value="F:quinolinate synthetase A activity"/>
    <property type="evidence" value="ECO:0007669"/>
    <property type="project" value="UniProtKB-UniRule"/>
</dbReference>
<keyword evidence="8 10" id="KW-0408">Iron</keyword>
<sequence>MTVTTEMKSRLIEEIQEWKIKRNAVLLAHNYELPEIQDIADVLGDSLALARAAVTTDAEVIVFCGVHFMAETAAILNPEKTVLLPDLEAGCSLADSITASQLREWKAQHPGAVVVAYVNTTADVKAESDYCCTSSNAVDIVRSIQEDQEILFLPDMFLGSFVKKETGRENMHIWMGECHVHAGIAPHQVETVITQYPEAELLVHPECGCSTSSMYLMSEGVLPEEKTHILSTGNMLKHSKTSSATEFIVATEVGIIHQMEKQNPDKRFIPANREAICPFMKMITLEKVLAALKENKHVITVPPETAKKAKLAIDRMISIG</sequence>
<dbReference type="GO" id="GO:0005737">
    <property type="term" value="C:cytoplasm"/>
    <property type="evidence" value="ECO:0007669"/>
    <property type="project" value="UniProtKB-SubCell"/>
</dbReference>
<dbReference type="STRING" id="1193713.GCA_001636315_02470"/>
<keyword evidence="6 10" id="KW-0808">Transferase</keyword>
<name>A0A3Q9QWB7_9BACI</name>
<keyword evidence="5 10" id="KW-0662">Pyridine nucleotide biosynthesis</keyword>
<evidence type="ECO:0000256" key="9">
    <source>
        <dbReference type="ARBA" id="ARBA00023014"/>
    </source>
</evidence>
<feature type="binding site" evidence="10">
    <location>
        <position position="29"/>
    </location>
    <ligand>
        <name>iminosuccinate</name>
        <dbReference type="ChEBI" id="CHEBI:77875"/>
    </ligand>
</feature>
<reference evidence="11 12" key="1">
    <citation type="submission" date="2017-07" db="EMBL/GenBank/DDBJ databases">
        <title>The complete genome sequence of Bacillus mesonae strain H20-5, an efficient strain improving plant abiotic stress resistance.</title>
        <authorList>
            <person name="Kim S.Y."/>
            <person name="Song H."/>
            <person name="Sang M.K."/>
            <person name="Weon H.-Y."/>
            <person name="Song J."/>
        </authorList>
    </citation>
    <scope>NUCLEOTIDE SEQUENCE [LARGE SCALE GENOMIC DNA]</scope>
    <source>
        <strain evidence="11 12">H20-5</strain>
    </source>
</reference>
<comment type="cofactor">
    <cofactor evidence="10">
        <name>[4Fe-4S] cluster</name>
        <dbReference type="ChEBI" id="CHEBI:49883"/>
    </cofactor>
    <text evidence="10">Binds 1 [4Fe-4S] cluster per subunit.</text>
</comment>
<dbReference type="HAMAP" id="MF_00568">
    <property type="entry name" value="NadA_type2"/>
    <property type="match status" value="1"/>
</dbReference>
<dbReference type="PANTHER" id="PTHR30573">
    <property type="entry name" value="QUINOLINATE SYNTHETASE A"/>
    <property type="match status" value="1"/>
</dbReference>
<dbReference type="EC" id="2.5.1.72" evidence="2 10"/>
<keyword evidence="4 10" id="KW-0963">Cytoplasm</keyword>
<evidence type="ECO:0000256" key="10">
    <source>
        <dbReference type="HAMAP-Rule" id="MF_00568"/>
    </source>
</evidence>
<dbReference type="AlphaFoldDB" id="A0A3Q9QWB7"/>
<keyword evidence="12" id="KW-1185">Reference proteome</keyword>
<dbReference type="RefSeq" id="WP_127489549.1">
    <property type="nucleotide sequence ID" value="NZ_CP022572.1"/>
</dbReference>
<accession>A0A3Q9QWB7</accession>
<dbReference type="NCBIfam" id="NF006879">
    <property type="entry name" value="PRK09375.1-4"/>
    <property type="match status" value="1"/>
</dbReference>
<dbReference type="NCBIfam" id="NF006878">
    <property type="entry name" value="PRK09375.1-2"/>
    <property type="match status" value="1"/>
</dbReference>
<evidence type="ECO:0000256" key="6">
    <source>
        <dbReference type="ARBA" id="ARBA00022679"/>
    </source>
</evidence>
<protein>
    <recommendedName>
        <fullName evidence="2 10">Quinolinate synthase</fullName>
        <ecNumber evidence="2 10">2.5.1.72</ecNumber>
    </recommendedName>
</protein>
<comment type="subcellular location">
    <subcellularLocation>
        <location evidence="10">Cytoplasm</location>
    </subcellularLocation>
</comment>
<comment type="pathway">
    <text evidence="1 10">Cofactor biosynthesis; NAD(+) biosynthesis; quinolinate from iminoaspartate: step 1/1.</text>
</comment>